<dbReference type="InterPro" id="IPR037171">
    <property type="entry name" value="NagB/RpiA_transferase-like"/>
</dbReference>
<gene>
    <name evidence="2" type="primary">srlR_28</name>
    <name evidence="2" type="ORF">SDC9_212085</name>
</gene>
<name>A0A645JXL0_9ZZZZ</name>
<dbReference type="AlphaFoldDB" id="A0A645JXL0"/>
<evidence type="ECO:0000313" key="2">
    <source>
        <dbReference type="EMBL" id="MPN64314.1"/>
    </source>
</evidence>
<dbReference type="EMBL" id="VSSQ01145007">
    <property type="protein sequence ID" value="MPN64314.1"/>
    <property type="molecule type" value="Genomic_DNA"/>
</dbReference>
<sequence length="98" mass="11064">MIEQLSRYTADKLVMGMDGLDLTFGLTSKTHVEVYIMHKMIEQSKEKILVVDDSKIGRSSFVRVTDITAFDKLVTNYSPANEEILRAIEKKGVEVIIA</sequence>
<reference evidence="2" key="1">
    <citation type="submission" date="2019-08" db="EMBL/GenBank/DDBJ databases">
        <authorList>
            <person name="Kucharzyk K."/>
            <person name="Murdoch R.W."/>
            <person name="Higgins S."/>
            <person name="Loffler F."/>
        </authorList>
    </citation>
    <scope>NUCLEOTIDE SEQUENCE</scope>
</reference>
<feature type="domain" description="DeoR-like transcriptional repressor C-terminal sensor" evidence="1">
    <location>
        <begin position="3"/>
        <end position="76"/>
    </location>
</feature>
<comment type="caution">
    <text evidence="2">The sequence shown here is derived from an EMBL/GenBank/DDBJ whole genome shotgun (WGS) entry which is preliminary data.</text>
</comment>
<evidence type="ECO:0000259" key="1">
    <source>
        <dbReference type="Pfam" id="PF00455"/>
    </source>
</evidence>
<dbReference type="InterPro" id="IPR050313">
    <property type="entry name" value="Carb_Metab_HTH_regulators"/>
</dbReference>
<dbReference type="SUPFAM" id="SSF100950">
    <property type="entry name" value="NagB/RpiA/CoA transferase-like"/>
    <property type="match status" value="1"/>
</dbReference>
<proteinExistence type="predicted"/>
<dbReference type="Pfam" id="PF00455">
    <property type="entry name" value="DeoRC"/>
    <property type="match status" value="1"/>
</dbReference>
<dbReference type="PANTHER" id="PTHR30363">
    <property type="entry name" value="HTH-TYPE TRANSCRIPTIONAL REGULATOR SRLR-RELATED"/>
    <property type="match status" value="1"/>
</dbReference>
<dbReference type="PANTHER" id="PTHR30363:SF51">
    <property type="entry name" value="HTH-TYPE TRANSCRIPTIONAL REPRESSOR GLCR"/>
    <property type="match status" value="1"/>
</dbReference>
<organism evidence="2">
    <name type="scientific">bioreactor metagenome</name>
    <dbReference type="NCBI Taxonomy" id="1076179"/>
    <lineage>
        <taxon>unclassified sequences</taxon>
        <taxon>metagenomes</taxon>
        <taxon>ecological metagenomes</taxon>
    </lineage>
</organism>
<dbReference type="InterPro" id="IPR014036">
    <property type="entry name" value="DeoR-like_C"/>
</dbReference>
<accession>A0A645JXL0</accession>
<protein>
    <submittedName>
        <fullName evidence="2">Glucitol operon repressor</fullName>
    </submittedName>
</protein>